<protein>
    <recommendedName>
        <fullName evidence="1">DUF6734 domain-containing protein</fullName>
    </recommendedName>
</protein>
<evidence type="ECO:0000259" key="1">
    <source>
        <dbReference type="Pfam" id="PF20508"/>
    </source>
</evidence>
<sequence>MTMWTHTFWSVPSLGPYPIAGFCSWEAFARCAIVSCVLLRRIEGSARLVADDRGAEWLIDMLGCPYDRVDKLTPERMDGVHPALFAAAKVAAYDQRPVRHIDIDFIAAQKLIGEPERHPVVVSNLEGPGSVTSIYESGIQFMIDRFDLSDTSWAGIDMNDLPSPGNVAVLSIEDQRVADEYVRQFWLLIGREQNRKAIDSWFDHAVDIHMNRTTINCCLEQMTLALVCRELGVAMTPIFKRDNYTDIEQEVEDRKLKIVHLIRNKERGELAGGWLNLLRSQFAADAELSQHEERIESFSQMMEAKHSRMMEAM</sequence>
<dbReference type="InterPro" id="IPR046621">
    <property type="entry name" value="DUF6734"/>
</dbReference>
<organism evidence="2 3">
    <name type="scientific">SAR86 cluster bacterium</name>
    <dbReference type="NCBI Taxonomy" id="2030880"/>
    <lineage>
        <taxon>Bacteria</taxon>
        <taxon>Pseudomonadati</taxon>
        <taxon>Pseudomonadota</taxon>
        <taxon>Gammaproteobacteria</taxon>
        <taxon>SAR86 cluster</taxon>
    </lineage>
</organism>
<gene>
    <name evidence="2" type="ORF">COA96_16755</name>
</gene>
<dbReference type="Proteomes" id="UP000218327">
    <property type="component" value="Unassembled WGS sequence"/>
</dbReference>
<reference evidence="3" key="1">
    <citation type="submission" date="2017-08" db="EMBL/GenBank/DDBJ databases">
        <title>A dynamic microbial community with high functional redundancy inhabits the cold, oxic subseafloor aquifer.</title>
        <authorList>
            <person name="Tully B.J."/>
            <person name="Wheat C.G."/>
            <person name="Glazer B.T."/>
            <person name="Huber J.A."/>
        </authorList>
    </citation>
    <scope>NUCLEOTIDE SEQUENCE [LARGE SCALE GENOMIC DNA]</scope>
</reference>
<proteinExistence type="predicted"/>
<accession>A0A2A5AGR1</accession>
<evidence type="ECO:0000313" key="2">
    <source>
        <dbReference type="EMBL" id="PCJ18270.1"/>
    </source>
</evidence>
<comment type="caution">
    <text evidence="2">The sequence shown here is derived from an EMBL/GenBank/DDBJ whole genome shotgun (WGS) entry which is preliminary data.</text>
</comment>
<name>A0A2A5AGR1_9GAMM</name>
<dbReference type="AlphaFoldDB" id="A0A2A5AGR1"/>
<evidence type="ECO:0000313" key="3">
    <source>
        <dbReference type="Proteomes" id="UP000218327"/>
    </source>
</evidence>
<dbReference type="Pfam" id="PF20508">
    <property type="entry name" value="DUF6734"/>
    <property type="match status" value="1"/>
</dbReference>
<dbReference type="EMBL" id="NVVJ01000101">
    <property type="protein sequence ID" value="PCJ18270.1"/>
    <property type="molecule type" value="Genomic_DNA"/>
</dbReference>
<feature type="domain" description="DUF6734" evidence="1">
    <location>
        <begin position="6"/>
        <end position="267"/>
    </location>
</feature>